<protein>
    <submittedName>
        <fullName evidence="2">19735_t:CDS:1</fullName>
    </submittedName>
</protein>
<evidence type="ECO:0000256" key="1">
    <source>
        <dbReference type="SAM" id="MobiDB-lite"/>
    </source>
</evidence>
<sequence length="302" mass="34913">MSDLLKNFNGKAQESIVQWFKIVKTNCSVSKMDEIDDYYIDQMLLIIEWNDNGLLKYGESLLLVFTALFMAMRMEPLAFPFYMVWSSQELSVKTQKDSTLDLCYYLTLESLQKAPSSFIRFKAIEVLIKLSKRNKLFYNIVNDDFENYKQSLDPSSQDAGDLKGKGKIITTDSLTSTPNSDNSISTIVNTELSCPLTLERLKFKKFYHVALQRIINDNNKSCSFCRKIIDLNSVISLPQSEICQRICNYSPEDDNINDVQYHDKNISNESRDDISSSKQSRQSEELETVLMHLRNFLKNIQQ</sequence>
<comment type="caution">
    <text evidence="2">The sequence shown here is derived from an EMBL/GenBank/DDBJ whole genome shotgun (WGS) entry which is preliminary data.</text>
</comment>
<dbReference type="EMBL" id="CAJVQB010007209">
    <property type="protein sequence ID" value="CAG8699027.1"/>
    <property type="molecule type" value="Genomic_DNA"/>
</dbReference>
<evidence type="ECO:0000313" key="3">
    <source>
        <dbReference type="Proteomes" id="UP000789901"/>
    </source>
</evidence>
<feature type="compositionally biased region" description="Basic and acidic residues" evidence="1">
    <location>
        <begin position="263"/>
        <end position="275"/>
    </location>
</feature>
<reference evidence="2 3" key="1">
    <citation type="submission" date="2021-06" db="EMBL/GenBank/DDBJ databases">
        <authorList>
            <person name="Kallberg Y."/>
            <person name="Tangrot J."/>
            <person name="Rosling A."/>
        </authorList>
    </citation>
    <scope>NUCLEOTIDE SEQUENCE [LARGE SCALE GENOMIC DNA]</scope>
    <source>
        <strain evidence="2 3">120-4 pot B 10/14</strain>
    </source>
</reference>
<feature type="region of interest" description="Disordered" evidence="1">
    <location>
        <begin position="263"/>
        <end position="283"/>
    </location>
</feature>
<gene>
    <name evidence="2" type="ORF">GMARGA_LOCUS12001</name>
</gene>
<accession>A0ABN7UY78</accession>
<keyword evidence="3" id="KW-1185">Reference proteome</keyword>
<feature type="non-terminal residue" evidence="2">
    <location>
        <position position="302"/>
    </location>
</feature>
<organism evidence="2 3">
    <name type="scientific">Gigaspora margarita</name>
    <dbReference type="NCBI Taxonomy" id="4874"/>
    <lineage>
        <taxon>Eukaryota</taxon>
        <taxon>Fungi</taxon>
        <taxon>Fungi incertae sedis</taxon>
        <taxon>Mucoromycota</taxon>
        <taxon>Glomeromycotina</taxon>
        <taxon>Glomeromycetes</taxon>
        <taxon>Diversisporales</taxon>
        <taxon>Gigasporaceae</taxon>
        <taxon>Gigaspora</taxon>
    </lineage>
</organism>
<dbReference type="Proteomes" id="UP000789901">
    <property type="component" value="Unassembled WGS sequence"/>
</dbReference>
<name>A0ABN7UY78_GIGMA</name>
<evidence type="ECO:0000313" key="2">
    <source>
        <dbReference type="EMBL" id="CAG8699027.1"/>
    </source>
</evidence>
<proteinExistence type="predicted"/>